<accession>D4KWY1</accession>
<evidence type="ECO:0000313" key="1">
    <source>
        <dbReference type="EMBL" id="CBL11871.1"/>
    </source>
</evidence>
<dbReference type="EMBL" id="FP929050">
    <property type="protein sequence ID" value="CBL11871.1"/>
    <property type="molecule type" value="Genomic_DNA"/>
</dbReference>
<gene>
    <name evidence="1" type="ORF">RO1_12320</name>
</gene>
<proteinExistence type="predicted"/>
<reference evidence="1 2" key="2">
    <citation type="submission" date="2010-03" db="EMBL/GenBank/DDBJ databases">
        <authorList>
            <person name="Pajon A."/>
        </authorList>
    </citation>
    <scope>NUCLEOTIDE SEQUENCE [LARGE SCALE GENOMIC DNA]</scope>
    <source>
        <strain evidence="1 2">XB6B4</strain>
    </source>
</reference>
<name>D4KWY1_9FIRM</name>
<dbReference type="Proteomes" id="UP000008953">
    <property type="component" value="Chromosome"/>
</dbReference>
<reference evidence="1 2" key="1">
    <citation type="submission" date="2010-03" db="EMBL/GenBank/DDBJ databases">
        <title>The genome sequence of Roseburia intestinalis XB6B4.</title>
        <authorList>
            <consortium name="metaHIT consortium -- http://www.metahit.eu/"/>
            <person name="Pajon A."/>
            <person name="Turner K."/>
            <person name="Parkhill J."/>
            <person name="Bernalier A."/>
        </authorList>
    </citation>
    <scope>NUCLEOTIDE SEQUENCE [LARGE SCALE GENOMIC DNA]</scope>
    <source>
        <strain evidence="1 2">XB6B4</strain>
    </source>
</reference>
<dbReference type="HOGENOM" id="CLU_3423086_0_0_9"/>
<dbReference type="AlphaFoldDB" id="D4KWY1"/>
<evidence type="ECO:0000313" key="2">
    <source>
        <dbReference type="Proteomes" id="UP000008953"/>
    </source>
</evidence>
<sequence length="23" mass="2693">MPVQVTAFFLMRVFSCFPAFLKI</sequence>
<organism evidence="1 2">
    <name type="scientific">Roseburia intestinalis XB6B4</name>
    <dbReference type="NCBI Taxonomy" id="718255"/>
    <lineage>
        <taxon>Bacteria</taxon>
        <taxon>Bacillati</taxon>
        <taxon>Bacillota</taxon>
        <taxon>Clostridia</taxon>
        <taxon>Lachnospirales</taxon>
        <taxon>Lachnospiraceae</taxon>
        <taxon>Roseburia</taxon>
    </lineage>
</organism>
<protein>
    <submittedName>
        <fullName evidence="1">Uncharacterized protein</fullName>
    </submittedName>
</protein>
<dbReference type="KEGG" id="rix:RO1_12320"/>